<dbReference type="InterPro" id="IPR011990">
    <property type="entry name" value="TPR-like_helical_dom_sf"/>
</dbReference>
<dbReference type="PROSITE" id="PS50005">
    <property type="entry name" value="TPR"/>
    <property type="match status" value="1"/>
</dbReference>
<dbReference type="Gene3D" id="1.25.40.10">
    <property type="entry name" value="Tetratricopeptide repeat domain"/>
    <property type="match status" value="2"/>
</dbReference>
<sequence length="392" mass="43526">MKHWLTLGLIMSVAVFSDVGAQPYLPKTNDEVVEILPARGESWLEIRYLRKQVAAQPNNLEPALALVRRYIELGRAESDPRYFGYAEAALAPWLTAAQPSAEVLTLRATLFQNRHEFPAALDYLNRALARQPRLAQAWLTRAAILEVQGRYADALNSCLPLLKLAEPLIGQVCVNSTLSVSGQLDTAYRQLAQLVPAAENAEPQDKQWALTTQAEMAEQMGKADAAEQYYQQALQLTRRNGYLLATYADYLLEQKRHPEVVALLGNETRADGLLLRLTLAEQALQLPTANAHIDALTARFAASRMRGDTSHQGDEARFLLHLLNQPEPALALAQANWAVQREPRDARIFLESALASGKTQQALQPLLAFLAQSKLQDARLQILLEQIKGGRV</sequence>
<evidence type="ECO:0000313" key="2">
    <source>
        <dbReference type="EMBL" id="TCV85622.1"/>
    </source>
</evidence>
<feature type="repeat" description="TPR" evidence="1">
    <location>
        <begin position="101"/>
        <end position="134"/>
    </location>
</feature>
<reference evidence="2 3" key="1">
    <citation type="submission" date="2019-03" db="EMBL/GenBank/DDBJ databases">
        <title>Systems level insights into methane cycling in arid and semi-arid ecosystems.</title>
        <authorList>
            <person name="Kalyuzhnaya M."/>
        </authorList>
    </citation>
    <scope>NUCLEOTIDE SEQUENCE [LARGE SCALE GENOMIC DNA]</scope>
    <source>
        <strain evidence="2 3">S-1</strain>
    </source>
</reference>
<evidence type="ECO:0000313" key="3">
    <source>
        <dbReference type="Proteomes" id="UP000295649"/>
    </source>
</evidence>
<gene>
    <name evidence="2" type="ORF">EDE11_105184</name>
</gene>
<accession>A0ABY2CPC0</accession>
<keyword evidence="1" id="KW-0802">TPR repeat</keyword>
<comment type="caution">
    <text evidence="2">The sequence shown here is derived from an EMBL/GenBank/DDBJ whole genome shotgun (WGS) entry which is preliminary data.</text>
</comment>
<dbReference type="RefSeq" id="WP_064044612.1">
    <property type="nucleotide sequence ID" value="NZ_LUUF01000019.1"/>
</dbReference>
<dbReference type="SMART" id="SM00028">
    <property type="entry name" value="TPR"/>
    <property type="match status" value="3"/>
</dbReference>
<evidence type="ECO:0000256" key="1">
    <source>
        <dbReference type="PROSITE-ProRule" id="PRU00339"/>
    </source>
</evidence>
<dbReference type="EMBL" id="SMCN01000005">
    <property type="protein sequence ID" value="TCV85622.1"/>
    <property type="molecule type" value="Genomic_DNA"/>
</dbReference>
<organism evidence="2 3">
    <name type="scientific">Methylomonas methanica</name>
    <dbReference type="NCBI Taxonomy" id="421"/>
    <lineage>
        <taxon>Bacteria</taxon>
        <taxon>Pseudomonadati</taxon>
        <taxon>Pseudomonadota</taxon>
        <taxon>Gammaproteobacteria</taxon>
        <taxon>Methylococcales</taxon>
        <taxon>Methylococcaceae</taxon>
        <taxon>Methylomonas</taxon>
    </lineage>
</organism>
<dbReference type="InterPro" id="IPR019734">
    <property type="entry name" value="TPR_rpt"/>
</dbReference>
<name>A0ABY2CPC0_METMH</name>
<dbReference type="SUPFAM" id="SSF48452">
    <property type="entry name" value="TPR-like"/>
    <property type="match status" value="1"/>
</dbReference>
<proteinExistence type="predicted"/>
<protein>
    <submittedName>
        <fullName evidence="2">Tfp pilus assembly protein PilF</fullName>
    </submittedName>
</protein>
<keyword evidence="3" id="KW-1185">Reference proteome</keyword>
<dbReference type="Proteomes" id="UP000295649">
    <property type="component" value="Unassembled WGS sequence"/>
</dbReference>